<evidence type="ECO:0000313" key="3">
    <source>
        <dbReference type="EMBL" id="CAF4410366.1"/>
    </source>
</evidence>
<feature type="region of interest" description="Disordered" evidence="1">
    <location>
        <begin position="90"/>
        <end position="110"/>
    </location>
</feature>
<dbReference type="EMBL" id="CAJNOK010050768">
    <property type="protein sequence ID" value="CAF1601651.1"/>
    <property type="molecule type" value="Genomic_DNA"/>
</dbReference>
<comment type="caution">
    <text evidence="2">The sequence shown here is derived from an EMBL/GenBank/DDBJ whole genome shotgun (WGS) entry which is preliminary data.</text>
</comment>
<feature type="region of interest" description="Disordered" evidence="1">
    <location>
        <begin position="193"/>
        <end position="240"/>
    </location>
</feature>
<name>A0A8S2G1Q2_9BILA</name>
<dbReference type="EMBL" id="CAJOBA010074572">
    <property type="protein sequence ID" value="CAF4410366.1"/>
    <property type="molecule type" value="Genomic_DNA"/>
</dbReference>
<accession>A0A8S2G1Q2</accession>
<dbReference type="Proteomes" id="UP000677228">
    <property type="component" value="Unassembled WGS sequence"/>
</dbReference>
<feature type="compositionally biased region" description="Low complexity" evidence="1">
    <location>
        <begin position="90"/>
        <end position="101"/>
    </location>
</feature>
<gene>
    <name evidence="2" type="ORF">OVA965_LOCUS42132</name>
    <name evidence="3" type="ORF">TMI583_LOCUS43947</name>
</gene>
<feature type="compositionally biased region" description="Low complexity" evidence="1">
    <location>
        <begin position="203"/>
        <end position="224"/>
    </location>
</feature>
<dbReference type="AlphaFoldDB" id="A0A8S2G1Q2"/>
<organism evidence="2 4">
    <name type="scientific">Didymodactylos carnosus</name>
    <dbReference type="NCBI Taxonomy" id="1234261"/>
    <lineage>
        <taxon>Eukaryota</taxon>
        <taxon>Metazoa</taxon>
        <taxon>Spiralia</taxon>
        <taxon>Gnathifera</taxon>
        <taxon>Rotifera</taxon>
        <taxon>Eurotatoria</taxon>
        <taxon>Bdelloidea</taxon>
        <taxon>Philodinida</taxon>
        <taxon>Philodinidae</taxon>
        <taxon>Didymodactylos</taxon>
    </lineage>
</organism>
<evidence type="ECO:0000313" key="4">
    <source>
        <dbReference type="Proteomes" id="UP000677228"/>
    </source>
</evidence>
<reference evidence="2" key="1">
    <citation type="submission" date="2021-02" db="EMBL/GenBank/DDBJ databases">
        <authorList>
            <person name="Nowell W R."/>
        </authorList>
    </citation>
    <scope>NUCLEOTIDE SEQUENCE</scope>
</reference>
<proteinExistence type="predicted"/>
<feature type="region of interest" description="Disordered" evidence="1">
    <location>
        <begin position="1"/>
        <end position="22"/>
    </location>
</feature>
<protein>
    <submittedName>
        <fullName evidence="2">Uncharacterized protein</fullName>
    </submittedName>
</protein>
<dbReference type="Proteomes" id="UP000682733">
    <property type="component" value="Unassembled WGS sequence"/>
</dbReference>
<sequence length="258" mass="28680">MIQRGEPLISHNKPPPPVIEENKTTSKFTSTAVGNNLPTSSIFTLTEPLPSLKTKKIVKELDEKWQDMFDTNDNNKKQDTTKDDLLAKLTSATPPTSSSKSIVHADDKKTTTTKINKPLERTNSRGYDFDLVTMNLHEGRPANATFVNKTDPFESIFNTNTKTSTTTTNQHDLNDIFASKTTTNTTKEQKTDLFDSLFGPPQSTKTTTSDTITPSSIKTNSNSSKSDKLQRPKIVTNANRSVPNNNRAVVEEVEEFIL</sequence>
<evidence type="ECO:0000313" key="2">
    <source>
        <dbReference type="EMBL" id="CAF1601651.1"/>
    </source>
</evidence>
<evidence type="ECO:0000256" key="1">
    <source>
        <dbReference type="SAM" id="MobiDB-lite"/>
    </source>
</evidence>